<evidence type="ECO:0000313" key="6">
    <source>
        <dbReference type="Proteomes" id="UP000009131"/>
    </source>
</evidence>
<protein>
    <recommendedName>
        <fullName evidence="7">S13-like H2TH domain-containing protein</fullName>
    </recommendedName>
</protein>
<feature type="compositionally biased region" description="Polar residues" evidence="4">
    <location>
        <begin position="76"/>
        <end position="85"/>
    </location>
</feature>
<dbReference type="PANTHER" id="PTHR10871">
    <property type="entry name" value="30S RIBOSOMAL PROTEIN S13/40S RIBOSOMAL PROTEIN S18"/>
    <property type="match status" value="1"/>
</dbReference>
<dbReference type="InterPro" id="IPR018269">
    <property type="entry name" value="Ribosomal_uS13_CS"/>
</dbReference>
<dbReference type="RefSeq" id="XP_014571144.1">
    <property type="nucleotide sequence ID" value="XM_014715658.1"/>
</dbReference>
<reference evidence="5 6" key="2">
    <citation type="journal article" date="2012" name="Open Biol.">
        <title>Characteristics of nucleosomes and linker DNA regions on the genome of the basidiomycete Mixia osmundae revealed by mono- and dinucleosome mapping.</title>
        <authorList>
            <person name="Nishida H."/>
            <person name="Kondo S."/>
            <person name="Matsumoto T."/>
            <person name="Suzuki Y."/>
            <person name="Yoshikawa H."/>
            <person name="Taylor T.D."/>
            <person name="Sugiyama J."/>
        </authorList>
    </citation>
    <scope>NUCLEOTIDE SEQUENCE [LARGE SCALE GENOMIC DNA]</scope>
    <source>
        <strain evidence="6">CBS 9802 / IAM 14324 / JCM 22182 / KY 12970</strain>
    </source>
</reference>
<name>G7E2Z2_MIXOS</name>
<dbReference type="InParanoid" id="G7E2Z2"/>
<feature type="region of interest" description="Disordered" evidence="4">
    <location>
        <begin position="73"/>
        <end position="100"/>
    </location>
</feature>
<dbReference type="STRING" id="764103.G7E2Z2"/>
<accession>G7E2Z2</accession>
<dbReference type="InterPro" id="IPR001892">
    <property type="entry name" value="Ribosomal_uS13"/>
</dbReference>
<dbReference type="InterPro" id="IPR010979">
    <property type="entry name" value="Ribosomal_uS13-like_H2TH"/>
</dbReference>
<dbReference type="eggNOG" id="KOG3311">
    <property type="taxonomic scope" value="Eukaryota"/>
</dbReference>
<sequence>MILLGVNLPDRRLVKIALTAFHGISHHTSRLICARLLLHDRLKVEELSEDQLNSLSALLSSPATHPLVATPVQAPSVPQASTSEVGQLRDDQTSERARREDPLRSLILEADLRRKVNADIAHHRNIGNYRGRRHVMGLPVRGQRTHTNARTARKLNHAERRRGYATVAHLGLGTPSLSAMTGSSSFLGSAMGRHLLGSTHR</sequence>
<dbReference type="Gene3D" id="1.10.8.50">
    <property type="match status" value="1"/>
</dbReference>
<dbReference type="GO" id="GO:0003735">
    <property type="term" value="F:structural constituent of ribosome"/>
    <property type="evidence" value="ECO:0007669"/>
    <property type="project" value="InterPro"/>
</dbReference>
<reference evidence="5 6" key="1">
    <citation type="journal article" date="2011" name="J. Gen. Appl. Microbiol.">
        <title>Draft genome sequencing of the enigmatic basidiomycete Mixia osmundae.</title>
        <authorList>
            <person name="Nishida H."/>
            <person name="Nagatsuka Y."/>
            <person name="Sugiyama J."/>
        </authorList>
    </citation>
    <scope>NUCLEOTIDE SEQUENCE [LARGE SCALE GENOMIC DNA]</scope>
    <source>
        <strain evidence="6">CBS 9802 / IAM 14324 / JCM 22182 / KY 12970</strain>
    </source>
</reference>
<evidence type="ECO:0000256" key="3">
    <source>
        <dbReference type="ARBA" id="ARBA00023274"/>
    </source>
</evidence>
<dbReference type="PROSITE" id="PS50159">
    <property type="entry name" value="RIBOSOMAL_S13_2"/>
    <property type="match status" value="1"/>
</dbReference>
<proteinExistence type="inferred from homology"/>
<dbReference type="Gene3D" id="4.10.910.10">
    <property type="entry name" value="30s ribosomal protein s13, domain 2"/>
    <property type="match status" value="1"/>
</dbReference>
<dbReference type="PANTHER" id="PTHR10871:SF1">
    <property type="entry name" value="SMALL RIBOSOMAL SUBUNIT PROTEIN US13M"/>
    <property type="match status" value="1"/>
</dbReference>
<dbReference type="GO" id="GO:0006412">
    <property type="term" value="P:translation"/>
    <property type="evidence" value="ECO:0007669"/>
    <property type="project" value="InterPro"/>
</dbReference>
<dbReference type="OMA" id="CARVQIH"/>
<dbReference type="Pfam" id="PF00416">
    <property type="entry name" value="Ribosomal_S13"/>
    <property type="match status" value="2"/>
</dbReference>
<dbReference type="GO" id="GO:0005739">
    <property type="term" value="C:mitochondrion"/>
    <property type="evidence" value="ECO:0007669"/>
    <property type="project" value="TreeGrafter"/>
</dbReference>
<organism evidence="5 6">
    <name type="scientific">Mixia osmundae (strain CBS 9802 / IAM 14324 / JCM 22182 / KY 12970)</name>
    <dbReference type="NCBI Taxonomy" id="764103"/>
    <lineage>
        <taxon>Eukaryota</taxon>
        <taxon>Fungi</taxon>
        <taxon>Dikarya</taxon>
        <taxon>Basidiomycota</taxon>
        <taxon>Pucciniomycotina</taxon>
        <taxon>Mixiomycetes</taxon>
        <taxon>Mixiales</taxon>
        <taxon>Mixiaceae</taxon>
        <taxon>Mixia</taxon>
    </lineage>
</organism>
<dbReference type="InterPro" id="IPR027437">
    <property type="entry name" value="Rbsml_uS13_C"/>
</dbReference>
<dbReference type="PROSITE" id="PS00646">
    <property type="entry name" value="RIBOSOMAL_S13_1"/>
    <property type="match status" value="1"/>
</dbReference>
<dbReference type="GO" id="GO:0015935">
    <property type="term" value="C:small ribosomal subunit"/>
    <property type="evidence" value="ECO:0007669"/>
    <property type="project" value="TreeGrafter"/>
</dbReference>
<dbReference type="EMBL" id="BABT02000117">
    <property type="protein sequence ID" value="GAA97173.1"/>
    <property type="molecule type" value="Genomic_DNA"/>
</dbReference>
<keyword evidence="3" id="KW-0687">Ribonucleoprotein</keyword>
<gene>
    <name evidence="5" type="primary">Mo03849</name>
    <name evidence="5" type="ORF">E5Q_03849</name>
</gene>
<evidence type="ECO:0000256" key="2">
    <source>
        <dbReference type="ARBA" id="ARBA00022980"/>
    </source>
</evidence>
<dbReference type="OrthoDB" id="525520at2759"/>
<dbReference type="FunCoup" id="G7E2Z2">
    <property type="interactions" value="131"/>
</dbReference>
<comment type="similarity">
    <text evidence="1">Belongs to the universal ribosomal protein uS13 family.</text>
</comment>
<dbReference type="AlphaFoldDB" id="G7E2Z2"/>
<dbReference type="SUPFAM" id="SSF46946">
    <property type="entry name" value="S13-like H2TH domain"/>
    <property type="match status" value="1"/>
</dbReference>
<dbReference type="HOGENOM" id="CLU_103849_2_0_1"/>
<feature type="compositionally biased region" description="Basic and acidic residues" evidence="4">
    <location>
        <begin position="87"/>
        <end position="100"/>
    </location>
</feature>
<comment type="caution">
    <text evidence="5">The sequence shown here is derived from an EMBL/GenBank/DDBJ whole genome shotgun (WGS) entry which is preliminary data.</text>
</comment>
<evidence type="ECO:0000256" key="1">
    <source>
        <dbReference type="ARBA" id="ARBA00008080"/>
    </source>
</evidence>
<dbReference type="Proteomes" id="UP000009131">
    <property type="component" value="Unassembled WGS sequence"/>
</dbReference>
<keyword evidence="6" id="KW-1185">Reference proteome</keyword>
<evidence type="ECO:0000313" key="5">
    <source>
        <dbReference type="EMBL" id="GAA97173.1"/>
    </source>
</evidence>
<evidence type="ECO:0000256" key="4">
    <source>
        <dbReference type="SAM" id="MobiDB-lite"/>
    </source>
</evidence>
<dbReference type="GO" id="GO:0003723">
    <property type="term" value="F:RNA binding"/>
    <property type="evidence" value="ECO:0007669"/>
    <property type="project" value="InterPro"/>
</dbReference>
<keyword evidence="2" id="KW-0689">Ribosomal protein</keyword>
<evidence type="ECO:0008006" key="7">
    <source>
        <dbReference type="Google" id="ProtNLM"/>
    </source>
</evidence>